<gene>
    <name evidence="2" type="ORF">B1B_05106</name>
</gene>
<reference evidence="2" key="1">
    <citation type="submission" date="2013-08" db="EMBL/GenBank/DDBJ databases">
        <authorList>
            <person name="Mendez C."/>
            <person name="Richter M."/>
            <person name="Ferrer M."/>
            <person name="Sanchez J."/>
        </authorList>
    </citation>
    <scope>NUCLEOTIDE SEQUENCE</scope>
</reference>
<evidence type="ECO:0008006" key="3">
    <source>
        <dbReference type="Google" id="ProtNLM"/>
    </source>
</evidence>
<reference evidence="2" key="2">
    <citation type="journal article" date="2014" name="ISME J.">
        <title>Microbial stratification in low pH oxic and suboxic macroscopic growths along an acid mine drainage.</title>
        <authorList>
            <person name="Mendez-Garcia C."/>
            <person name="Mesa V."/>
            <person name="Sprenger R.R."/>
            <person name="Richter M."/>
            <person name="Diez M.S."/>
            <person name="Solano J."/>
            <person name="Bargiela R."/>
            <person name="Golyshina O.V."/>
            <person name="Manteca A."/>
            <person name="Ramos J.L."/>
            <person name="Gallego J.R."/>
            <person name="Llorente I."/>
            <person name="Martins Dos Santos V.A."/>
            <person name="Jensen O.N."/>
            <person name="Pelaez A.I."/>
            <person name="Sanchez J."/>
            <person name="Ferrer M."/>
        </authorList>
    </citation>
    <scope>NUCLEOTIDE SEQUENCE</scope>
</reference>
<evidence type="ECO:0000256" key="1">
    <source>
        <dbReference type="SAM" id="MobiDB-lite"/>
    </source>
</evidence>
<feature type="region of interest" description="Disordered" evidence="1">
    <location>
        <begin position="49"/>
        <end position="102"/>
    </location>
</feature>
<dbReference type="AlphaFoldDB" id="T1BNS8"/>
<comment type="caution">
    <text evidence="2">The sequence shown here is derived from an EMBL/GenBank/DDBJ whole genome shotgun (WGS) entry which is preliminary data.</text>
</comment>
<dbReference type="Gene3D" id="2.40.420.20">
    <property type="match status" value="1"/>
</dbReference>
<protein>
    <recommendedName>
        <fullName evidence="3">Efflux transporter, RND family, MFP subunit</fullName>
    </recommendedName>
</protein>
<dbReference type="EMBL" id="AUZY01003208">
    <property type="protein sequence ID" value="EQD70253.1"/>
    <property type="molecule type" value="Genomic_DNA"/>
</dbReference>
<name>T1BNS8_9ZZZZ</name>
<sequence>MPHPVTTGLTGSDGMVQILSGLTAGEQVVTSGQFLIDVESNMRELTRKLTAGAGPSQQVKGTVPSGKAMRDMKMTPAAKQSRTVRGRSVGLKARPRRPTAGG</sequence>
<organism evidence="2">
    <name type="scientific">mine drainage metagenome</name>
    <dbReference type="NCBI Taxonomy" id="410659"/>
    <lineage>
        <taxon>unclassified sequences</taxon>
        <taxon>metagenomes</taxon>
        <taxon>ecological metagenomes</taxon>
    </lineage>
</organism>
<feature type="compositionally biased region" description="Basic residues" evidence="1">
    <location>
        <begin position="93"/>
        <end position="102"/>
    </location>
</feature>
<proteinExistence type="predicted"/>
<evidence type="ECO:0000313" key="2">
    <source>
        <dbReference type="EMBL" id="EQD70253.1"/>
    </source>
</evidence>
<accession>T1BNS8</accession>